<dbReference type="AlphaFoldDB" id="A0A4S2KZY3"/>
<feature type="domain" description="Receptor ligand binding region" evidence="8">
    <location>
        <begin position="994"/>
        <end position="1044"/>
    </location>
</feature>
<dbReference type="GO" id="GO:0004930">
    <property type="term" value="F:G protein-coupled receptor activity"/>
    <property type="evidence" value="ECO:0007669"/>
    <property type="project" value="InterPro"/>
</dbReference>
<evidence type="ECO:0000313" key="9">
    <source>
        <dbReference type="EMBL" id="TGZ55815.1"/>
    </source>
</evidence>
<dbReference type="GO" id="GO:0016020">
    <property type="term" value="C:membrane"/>
    <property type="evidence" value="ECO:0007669"/>
    <property type="project" value="UniProtKB-SubCell"/>
</dbReference>
<proteinExistence type="predicted"/>
<dbReference type="PRINTS" id="PR00248">
    <property type="entry name" value="GPCRMGR"/>
</dbReference>
<keyword evidence="4" id="KW-0472">Membrane</keyword>
<name>A0A4S2KZY3_9HYME</name>
<dbReference type="InterPro" id="IPR050726">
    <property type="entry name" value="mGluR"/>
</dbReference>
<dbReference type="PANTHER" id="PTHR24060">
    <property type="entry name" value="METABOTROPIC GLUTAMATE RECEPTOR"/>
    <property type="match status" value="1"/>
</dbReference>
<keyword evidence="5 9" id="KW-0675">Receptor</keyword>
<dbReference type="Pfam" id="PF01094">
    <property type="entry name" value="ANF_receptor"/>
    <property type="match status" value="1"/>
</dbReference>
<comment type="subcellular location">
    <subcellularLocation>
        <location evidence="1">Membrane</location>
        <topology evidence="1">Multi-pass membrane protein</topology>
    </subcellularLocation>
</comment>
<evidence type="ECO:0000259" key="8">
    <source>
        <dbReference type="Pfam" id="PF01094"/>
    </source>
</evidence>
<organism evidence="9 10">
    <name type="scientific">Temnothorax longispinosus</name>
    <dbReference type="NCBI Taxonomy" id="300112"/>
    <lineage>
        <taxon>Eukaryota</taxon>
        <taxon>Metazoa</taxon>
        <taxon>Ecdysozoa</taxon>
        <taxon>Arthropoda</taxon>
        <taxon>Hexapoda</taxon>
        <taxon>Insecta</taxon>
        <taxon>Pterygota</taxon>
        <taxon>Neoptera</taxon>
        <taxon>Endopterygota</taxon>
        <taxon>Hymenoptera</taxon>
        <taxon>Apocrita</taxon>
        <taxon>Aculeata</taxon>
        <taxon>Formicoidea</taxon>
        <taxon>Formicidae</taxon>
        <taxon>Myrmicinae</taxon>
        <taxon>Temnothorax</taxon>
    </lineage>
</organism>
<evidence type="ECO:0000256" key="4">
    <source>
        <dbReference type="ARBA" id="ARBA00023136"/>
    </source>
</evidence>
<keyword evidence="3" id="KW-1133">Transmembrane helix</keyword>
<evidence type="ECO:0000256" key="2">
    <source>
        <dbReference type="ARBA" id="ARBA00022692"/>
    </source>
</evidence>
<dbReference type="STRING" id="300112.A0A4S2KZY3"/>
<evidence type="ECO:0000256" key="5">
    <source>
        <dbReference type="ARBA" id="ARBA00023170"/>
    </source>
</evidence>
<evidence type="ECO:0000256" key="7">
    <source>
        <dbReference type="SAM" id="MobiDB-lite"/>
    </source>
</evidence>
<dbReference type="InterPro" id="IPR000337">
    <property type="entry name" value="GPCR_3"/>
</dbReference>
<evidence type="ECO:0000256" key="6">
    <source>
        <dbReference type="ARBA" id="ARBA00023180"/>
    </source>
</evidence>
<reference evidence="9 10" key="1">
    <citation type="journal article" date="2019" name="Philos. Trans. R. Soc. Lond., B, Biol. Sci.">
        <title>Ant behaviour and brain gene expression of defending hosts depend on the ecological success of the intruding social parasite.</title>
        <authorList>
            <person name="Kaur R."/>
            <person name="Stoldt M."/>
            <person name="Jongepier E."/>
            <person name="Feldmeyer B."/>
            <person name="Menzel F."/>
            <person name="Bornberg-Bauer E."/>
            <person name="Foitzik S."/>
        </authorList>
    </citation>
    <scope>NUCLEOTIDE SEQUENCE [LARGE SCALE GENOMIC DNA]</scope>
    <source>
        <tissue evidence="9">Whole body</tissue>
    </source>
</reference>
<dbReference type="EMBL" id="QBLH01000406">
    <property type="protein sequence ID" value="TGZ55815.1"/>
    <property type="molecule type" value="Genomic_DNA"/>
</dbReference>
<dbReference type="InterPro" id="IPR028082">
    <property type="entry name" value="Peripla_BP_I"/>
</dbReference>
<accession>A0A4S2KZY3</accession>
<dbReference type="SUPFAM" id="SSF53822">
    <property type="entry name" value="Periplasmic binding protein-like I"/>
    <property type="match status" value="1"/>
</dbReference>
<protein>
    <submittedName>
        <fullName evidence="9">Metabotropic glutamate receptor 2</fullName>
    </submittedName>
</protein>
<dbReference type="Proteomes" id="UP000310200">
    <property type="component" value="Unassembled WGS sequence"/>
</dbReference>
<comment type="caution">
    <text evidence="9">The sequence shown here is derived from an EMBL/GenBank/DDBJ whole genome shotgun (WGS) entry which is preliminary data.</text>
</comment>
<keyword evidence="6" id="KW-0325">Glycoprotein</keyword>
<feature type="region of interest" description="Disordered" evidence="7">
    <location>
        <begin position="233"/>
        <end position="256"/>
    </location>
</feature>
<dbReference type="InterPro" id="IPR001828">
    <property type="entry name" value="ANF_lig-bd_rcpt"/>
</dbReference>
<gene>
    <name evidence="9" type="ORF">DBV15_09345</name>
</gene>
<feature type="region of interest" description="Disordered" evidence="7">
    <location>
        <begin position="515"/>
        <end position="534"/>
    </location>
</feature>
<keyword evidence="2" id="KW-0812">Transmembrane</keyword>
<dbReference type="Gene3D" id="3.40.50.2300">
    <property type="match status" value="1"/>
</dbReference>
<sequence>MRRRGDVMWRNFGWTAILATWTIFLILNSGLAGEQILKKPQNNNEDNVHHETTHPVFDKKVVDYSRLRYARENFKSNDRSSMHAKAVSLEFKNTENRDSRLNGHEKHIAMSNAIATTKYLKDSDDKSERLITKRTGNVWLSKVIVMEKSKNTRNYLKFMSSLRPPPPTSQELKSASRKKRRKERTIYVFLNDHKKMGTIRHDIQAHDKKGGRWKKYERDRIFSGENGMTAFFPDKFTKNSRSEKDSSTQKLKNSDISQLKTTKAEIIVSRYANGAHKHNRNERDFRQSLELTKNSTNKLIYVRVNDKSRRVEPTFSNYSSSEVNRSCGNETITTTTDNAIIENSPYQRSVAVTWTTLIFNSKISSVNGEVGDEENTVSPSSEYSKSKSYKVNEFLASAETYKRNEYSKVGFKVSTDTHGNKKENGNSVDSFTSRASNSLNNHFAKKRASFTKRPFLHRKKNELKASDIFDQRRQYYFPTSDINTNRKTRKLGEMRIRKKTEEKEITAAANYATHDTLGIEPDPSPTNLSTKGIDKSNLDYQMPVRISVTQKRNPIHVRHVGSDADCERRRRTEFEAGVRDAFRIGLRNVSNPSTTAKFNSFLDQKPNGRPKYSQKFHAINVGTLPRIAETTDGKLEHDRDEPRGTSTESVSIFFGGANIGDNSIGMRKINGHVQSSSELTDEPGLENVRVTTRRGGNHRDMNEGSGFYSRSDGVHNSKYRRYKRHEDRNTPRISTSTEFDSGTWKTLDTATTTSNLLIEFTANPPISTTETNNVDQISTSAKEVLTSVEAPPSSKYREFQKEWQSTPLTTNHDERYTNAPARMGFNASDSSEISLIDAPKTFNVSSVETPYLIEAHDRSRATTKIDNSIIPKEVPPAVEANVRISDATNKNAFEVSSTELINSQGEQGAYGNESVWTIDPLPQKNNDPSRGIFESITMENIIDSSASDVLSDQWPVKHSAVVEGDLVLGGLMMVHEREDRITCGRVMPQGGIQALEAMLYTLDTLNDREIVPGVKIGAHILDDCDKDTYGLEMAVDFIKGTYAYVCNVGA</sequence>
<evidence type="ECO:0000256" key="1">
    <source>
        <dbReference type="ARBA" id="ARBA00004141"/>
    </source>
</evidence>
<evidence type="ECO:0000256" key="3">
    <source>
        <dbReference type="ARBA" id="ARBA00022989"/>
    </source>
</evidence>
<keyword evidence="10" id="KW-1185">Reference proteome</keyword>
<feature type="compositionally biased region" description="Basic and acidic residues" evidence="7">
    <location>
        <begin position="235"/>
        <end position="247"/>
    </location>
</feature>
<evidence type="ECO:0000313" key="10">
    <source>
        <dbReference type="Proteomes" id="UP000310200"/>
    </source>
</evidence>
<feature type="region of interest" description="Disordered" evidence="7">
    <location>
        <begin position="158"/>
        <end position="180"/>
    </location>
</feature>